<comment type="caution">
    <text evidence="1">The sequence shown here is derived from an EMBL/GenBank/DDBJ whole genome shotgun (WGS) entry which is preliminary data.</text>
</comment>
<protein>
    <submittedName>
        <fullName evidence="1">Prokaryotic Ubiquitin family protein</fullName>
    </submittedName>
</protein>
<name>A0A016BRP5_BACFG</name>
<organism evidence="1 2">
    <name type="scientific">Bacteroides fragilis str. 3976T8</name>
    <dbReference type="NCBI Taxonomy" id="1339314"/>
    <lineage>
        <taxon>Bacteria</taxon>
        <taxon>Pseudomonadati</taxon>
        <taxon>Bacteroidota</taxon>
        <taxon>Bacteroidia</taxon>
        <taxon>Bacteroidales</taxon>
        <taxon>Bacteroidaceae</taxon>
        <taxon>Bacteroides</taxon>
    </lineage>
</organism>
<proteinExistence type="predicted"/>
<dbReference type="NCBIfam" id="TIGR03738">
    <property type="entry name" value="PRTRC_C"/>
    <property type="match status" value="1"/>
</dbReference>
<evidence type="ECO:0000313" key="1">
    <source>
        <dbReference type="EMBL" id="EXZ71472.1"/>
    </source>
</evidence>
<dbReference type="Pfam" id="PF14454">
    <property type="entry name" value="Prok_Ub"/>
    <property type="match status" value="1"/>
</dbReference>
<evidence type="ECO:0000313" key="2">
    <source>
        <dbReference type="Proteomes" id="UP000020938"/>
    </source>
</evidence>
<sequence length="73" mass="8060">MALEIKGMTRSFTFKKGSGMVTLDDPNPSDSPEMVMSYYSNFYPELTTATVHGPVVKDDKAVYEFKTTIGTKG</sequence>
<accession>A0A016BRP5</accession>
<dbReference type="EMBL" id="JGDS01000067">
    <property type="protein sequence ID" value="EXZ71472.1"/>
    <property type="molecule type" value="Genomic_DNA"/>
</dbReference>
<dbReference type="AlphaFoldDB" id="A0A016BRP5"/>
<dbReference type="PATRIC" id="fig|1339314.3.peg.4387"/>
<dbReference type="Proteomes" id="UP000020938">
    <property type="component" value="Unassembled WGS sequence"/>
</dbReference>
<dbReference type="RefSeq" id="WP_032599059.1">
    <property type="nucleotide sequence ID" value="NZ_JGDS01000067.1"/>
</dbReference>
<reference evidence="1 2" key="1">
    <citation type="submission" date="2014-02" db="EMBL/GenBank/DDBJ databases">
        <authorList>
            <person name="Sears C."/>
            <person name="Carroll K."/>
            <person name="Sack B.R."/>
            <person name="Qadri F."/>
            <person name="Myers L.L."/>
            <person name="Chung G.-T."/>
            <person name="Escheverria P."/>
            <person name="Fraser C.M."/>
            <person name="Sadzewicz L."/>
            <person name="Shefchek K.A."/>
            <person name="Tallon L."/>
            <person name="Das S.P."/>
            <person name="Daugherty S."/>
            <person name="Mongodin E.F."/>
        </authorList>
    </citation>
    <scope>NUCLEOTIDE SEQUENCE [LARGE SCALE GENOMIC DNA]</scope>
    <source>
        <strain evidence="1 2">3976T8</strain>
    </source>
</reference>
<dbReference type="InterPro" id="IPR022289">
    <property type="entry name" value="PRTRC_protein-C"/>
</dbReference>
<gene>
    <name evidence="1" type="ORF">M123_4250</name>
</gene>
<dbReference type="InterPro" id="IPR032866">
    <property type="entry name" value="Prok_Ub"/>
</dbReference>